<dbReference type="SUPFAM" id="SSF56112">
    <property type="entry name" value="Protein kinase-like (PK-like)"/>
    <property type="match status" value="2"/>
</dbReference>
<evidence type="ECO:0000313" key="3">
    <source>
        <dbReference type="EMBL" id="KAK3900004.1"/>
    </source>
</evidence>
<feature type="compositionally biased region" description="Acidic residues" evidence="1">
    <location>
        <begin position="288"/>
        <end position="297"/>
    </location>
</feature>
<reference evidence="3" key="1">
    <citation type="journal article" date="2023" name="Mol. Phylogenet. Evol.">
        <title>Genome-scale phylogeny and comparative genomics of the fungal order Sordariales.</title>
        <authorList>
            <person name="Hensen N."/>
            <person name="Bonometti L."/>
            <person name="Westerberg I."/>
            <person name="Brannstrom I.O."/>
            <person name="Guillou S."/>
            <person name="Cros-Aarteil S."/>
            <person name="Calhoun S."/>
            <person name="Haridas S."/>
            <person name="Kuo A."/>
            <person name="Mondo S."/>
            <person name="Pangilinan J."/>
            <person name="Riley R."/>
            <person name="LaButti K."/>
            <person name="Andreopoulos B."/>
            <person name="Lipzen A."/>
            <person name="Chen C."/>
            <person name="Yan M."/>
            <person name="Daum C."/>
            <person name="Ng V."/>
            <person name="Clum A."/>
            <person name="Steindorff A."/>
            <person name="Ohm R.A."/>
            <person name="Martin F."/>
            <person name="Silar P."/>
            <person name="Natvig D.O."/>
            <person name="Lalanne C."/>
            <person name="Gautier V."/>
            <person name="Ament-Velasquez S.L."/>
            <person name="Kruys A."/>
            <person name="Hutchinson M.I."/>
            <person name="Powell A.J."/>
            <person name="Barry K."/>
            <person name="Miller A.N."/>
            <person name="Grigoriev I.V."/>
            <person name="Debuchy R."/>
            <person name="Gladieux P."/>
            <person name="Hiltunen Thoren M."/>
            <person name="Johannesson H."/>
        </authorList>
    </citation>
    <scope>NUCLEOTIDE SEQUENCE</scope>
    <source>
        <strain evidence="3">CBS 103.79</strain>
    </source>
</reference>
<evidence type="ECO:0000256" key="1">
    <source>
        <dbReference type="SAM" id="MobiDB-lite"/>
    </source>
</evidence>
<dbReference type="InterPro" id="IPR011009">
    <property type="entry name" value="Kinase-like_dom_sf"/>
</dbReference>
<proteinExistence type="predicted"/>
<dbReference type="AlphaFoldDB" id="A0AAN6RRD6"/>
<comment type="caution">
    <text evidence="3">The sequence shown here is derived from an EMBL/GenBank/DDBJ whole genome shotgun (WGS) entry which is preliminary data.</text>
</comment>
<dbReference type="Proteomes" id="UP001303889">
    <property type="component" value="Unassembled WGS sequence"/>
</dbReference>
<feature type="region of interest" description="Disordered" evidence="1">
    <location>
        <begin position="259"/>
        <end position="297"/>
    </location>
</feature>
<keyword evidence="4" id="KW-1185">Reference proteome</keyword>
<organism evidence="3 4">
    <name type="scientific">Staphylotrichum tortipilum</name>
    <dbReference type="NCBI Taxonomy" id="2831512"/>
    <lineage>
        <taxon>Eukaryota</taxon>
        <taxon>Fungi</taxon>
        <taxon>Dikarya</taxon>
        <taxon>Ascomycota</taxon>
        <taxon>Pezizomycotina</taxon>
        <taxon>Sordariomycetes</taxon>
        <taxon>Sordariomycetidae</taxon>
        <taxon>Sordariales</taxon>
        <taxon>Chaetomiaceae</taxon>
        <taxon>Staphylotrichum</taxon>
    </lineage>
</organism>
<dbReference type="Gene3D" id="3.90.1200.10">
    <property type="match status" value="1"/>
</dbReference>
<feature type="domain" description="Aminoglycoside phosphotransferase" evidence="2">
    <location>
        <begin position="55"/>
        <end position="360"/>
    </location>
</feature>
<dbReference type="PANTHER" id="PTHR21310">
    <property type="entry name" value="AMINOGLYCOSIDE PHOSPHOTRANSFERASE-RELATED-RELATED"/>
    <property type="match status" value="1"/>
</dbReference>
<dbReference type="EMBL" id="MU855715">
    <property type="protein sequence ID" value="KAK3900004.1"/>
    <property type="molecule type" value="Genomic_DNA"/>
</dbReference>
<dbReference type="InterPro" id="IPR002575">
    <property type="entry name" value="Aminoglycoside_PTrfase"/>
</dbReference>
<reference evidence="3" key="2">
    <citation type="submission" date="2023-05" db="EMBL/GenBank/DDBJ databases">
        <authorList>
            <consortium name="Lawrence Berkeley National Laboratory"/>
            <person name="Steindorff A."/>
            <person name="Hensen N."/>
            <person name="Bonometti L."/>
            <person name="Westerberg I."/>
            <person name="Brannstrom I.O."/>
            <person name="Guillou S."/>
            <person name="Cros-Aarteil S."/>
            <person name="Calhoun S."/>
            <person name="Haridas S."/>
            <person name="Kuo A."/>
            <person name="Mondo S."/>
            <person name="Pangilinan J."/>
            <person name="Riley R."/>
            <person name="Labutti K."/>
            <person name="Andreopoulos B."/>
            <person name="Lipzen A."/>
            <person name="Chen C."/>
            <person name="Yanf M."/>
            <person name="Daum C."/>
            <person name="Ng V."/>
            <person name="Clum A."/>
            <person name="Ohm R."/>
            <person name="Martin F."/>
            <person name="Silar P."/>
            <person name="Natvig D."/>
            <person name="Lalanne C."/>
            <person name="Gautier V."/>
            <person name="Ament-Velasquez S.L."/>
            <person name="Kruys A."/>
            <person name="Hutchinson M.I."/>
            <person name="Powell A.J."/>
            <person name="Barry K."/>
            <person name="Miller A.N."/>
            <person name="Grigoriev I.V."/>
            <person name="Debuchy R."/>
            <person name="Gladieux P."/>
            <person name="Thoren M.H."/>
            <person name="Johannesson H."/>
        </authorList>
    </citation>
    <scope>NUCLEOTIDE SEQUENCE</scope>
    <source>
        <strain evidence="3">CBS 103.79</strain>
    </source>
</reference>
<dbReference type="PANTHER" id="PTHR21310:SF13">
    <property type="entry name" value="AMINOGLYCOSIDE PHOSPHOTRANSFERASE DOMAIN-CONTAINING PROTEIN"/>
    <property type="match status" value="1"/>
</dbReference>
<accession>A0AAN6RRD6</accession>
<dbReference type="Pfam" id="PF01636">
    <property type="entry name" value="APH"/>
    <property type="match status" value="1"/>
</dbReference>
<protein>
    <submittedName>
        <fullName evidence="3">Phosphotransferase enzyme family-domain-containing protein</fullName>
    </submittedName>
</protein>
<name>A0AAN6RRD6_9PEZI</name>
<dbReference type="InterPro" id="IPR051678">
    <property type="entry name" value="AGP_Transferase"/>
</dbReference>
<sequence>MSAGTPAQQSDFHGLAWVQEGFWDPEPRWTIEPDEKAIQQTVESALNLPASPSNTIKFLAQGAFNKVYVITLAEKEVIARVTLPVDPKWKTLSEVATLRWVCKNTSLPVPEVISYKVDRANPIGFEWIVMSKMPGKPLGEVWRDVSFSAKEATVRRLAVFCAETFRAQLRGIGNLFLGHGEEDLTSVTRSTTTGTVPGSLAQSCGSFRVGRIVSSEFNWENRIHVNVSRGPFSSSREWILARLELAEIECRRGLSHLQSKRSSMVRQPDGKDDDEKDDEKDNEKDEGDRTDDDEDELEDLTNTMTIISRLKQHVPDFFPVTVPASTPECTMILHDDLSRHNILVDDAGRLTAVVDWECISTVPFWAACQIPSLLQGKPRNEEPIKAIYHHDEDGNVAELFWEHLDEYELTRLRRLFLGEMRRLQPDWIEVFESSQRQIDFDLAVAGCSDPFMIRQILSWLDRVESGMEGLEGLEESIDSASL</sequence>
<gene>
    <name evidence="3" type="ORF">C8A05DRAFT_46060</name>
</gene>
<evidence type="ECO:0000259" key="2">
    <source>
        <dbReference type="Pfam" id="PF01636"/>
    </source>
</evidence>
<evidence type="ECO:0000313" key="4">
    <source>
        <dbReference type="Proteomes" id="UP001303889"/>
    </source>
</evidence>